<evidence type="ECO:0000256" key="1">
    <source>
        <dbReference type="SAM" id="Coils"/>
    </source>
</evidence>
<evidence type="ECO:0000313" key="4">
    <source>
        <dbReference type="Proteomes" id="UP001302321"/>
    </source>
</evidence>
<accession>A0AAN6W3P3</accession>
<dbReference type="AlphaFoldDB" id="A0AAN6W3P3"/>
<keyword evidence="1" id="KW-0175">Coiled coil</keyword>
<keyword evidence="4" id="KW-1185">Reference proteome</keyword>
<dbReference type="EMBL" id="MU866262">
    <property type="protein sequence ID" value="KAK4174824.1"/>
    <property type="molecule type" value="Genomic_DNA"/>
</dbReference>
<feature type="compositionally biased region" description="Polar residues" evidence="2">
    <location>
        <begin position="88"/>
        <end position="99"/>
    </location>
</feature>
<feature type="region of interest" description="Disordered" evidence="2">
    <location>
        <begin position="64"/>
        <end position="106"/>
    </location>
</feature>
<sequence>MVQRHYLKTLPDDAQEEQHTEPNCQGSGQRLACASQCPSYGGNWYGSVGTITYDVISYVLRHRRRRQRDESDTEMLKTSKHTAEPLEKNSTALGPSSTPRPRGEMPRQRWDLCRLGWTNQETIQQNEAKLLAWVESVLEGEAKSRQTTTAMETRIDGLESQIKELRAQNVSEERVAGLESKVQEIQAQLTDNSQAEKDEMADLAPVLEDMKDQLRRAQSQETVSSWTNWYTILACAFVIGVGGAAMESLPLKQCQT</sequence>
<evidence type="ECO:0000313" key="3">
    <source>
        <dbReference type="EMBL" id="KAK4174824.1"/>
    </source>
</evidence>
<feature type="compositionally biased region" description="Basic and acidic residues" evidence="2">
    <location>
        <begin position="67"/>
        <end position="87"/>
    </location>
</feature>
<proteinExistence type="predicted"/>
<evidence type="ECO:0000256" key="2">
    <source>
        <dbReference type="SAM" id="MobiDB-lite"/>
    </source>
</evidence>
<name>A0AAN6W3P3_9PEZI</name>
<reference evidence="3" key="1">
    <citation type="journal article" date="2023" name="Mol. Phylogenet. Evol.">
        <title>Genome-scale phylogeny and comparative genomics of the fungal order Sordariales.</title>
        <authorList>
            <person name="Hensen N."/>
            <person name="Bonometti L."/>
            <person name="Westerberg I."/>
            <person name="Brannstrom I.O."/>
            <person name="Guillou S."/>
            <person name="Cros-Aarteil S."/>
            <person name="Calhoun S."/>
            <person name="Haridas S."/>
            <person name="Kuo A."/>
            <person name="Mondo S."/>
            <person name="Pangilinan J."/>
            <person name="Riley R."/>
            <person name="LaButti K."/>
            <person name="Andreopoulos B."/>
            <person name="Lipzen A."/>
            <person name="Chen C."/>
            <person name="Yan M."/>
            <person name="Daum C."/>
            <person name="Ng V."/>
            <person name="Clum A."/>
            <person name="Steindorff A."/>
            <person name="Ohm R.A."/>
            <person name="Martin F."/>
            <person name="Silar P."/>
            <person name="Natvig D.O."/>
            <person name="Lalanne C."/>
            <person name="Gautier V."/>
            <person name="Ament-Velasquez S.L."/>
            <person name="Kruys A."/>
            <person name="Hutchinson M.I."/>
            <person name="Powell A.J."/>
            <person name="Barry K."/>
            <person name="Miller A.N."/>
            <person name="Grigoriev I.V."/>
            <person name="Debuchy R."/>
            <person name="Gladieux P."/>
            <person name="Hiltunen Thoren M."/>
            <person name="Johannesson H."/>
        </authorList>
    </citation>
    <scope>NUCLEOTIDE SEQUENCE</scope>
    <source>
        <strain evidence="3">CBS 892.96</strain>
    </source>
</reference>
<reference evidence="3" key="2">
    <citation type="submission" date="2023-05" db="EMBL/GenBank/DDBJ databases">
        <authorList>
            <consortium name="Lawrence Berkeley National Laboratory"/>
            <person name="Steindorff A."/>
            <person name="Hensen N."/>
            <person name="Bonometti L."/>
            <person name="Westerberg I."/>
            <person name="Brannstrom I.O."/>
            <person name="Guillou S."/>
            <person name="Cros-Aarteil S."/>
            <person name="Calhoun S."/>
            <person name="Haridas S."/>
            <person name="Kuo A."/>
            <person name="Mondo S."/>
            <person name="Pangilinan J."/>
            <person name="Riley R."/>
            <person name="Labutti K."/>
            <person name="Andreopoulos B."/>
            <person name="Lipzen A."/>
            <person name="Chen C."/>
            <person name="Yanf M."/>
            <person name="Daum C."/>
            <person name="Ng V."/>
            <person name="Clum A."/>
            <person name="Ohm R."/>
            <person name="Martin F."/>
            <person name="Silar P."/>
            <person name="Natvig D."/>
            <person name="Lalanne C."/>
            <person name="Gautier V."/>
            <person name="Ament-Velasquez S.L."/>
            <person name="Kruys A."/>
            <person name="Hutchinson M.I."/>
            <person name="Powell A.J."/>
            <person name="Barry K."/>
            <person name="Miller A.N."/>
            <person name="Grigoriev I.V."/>
            <person name="Debuchy R."/>
            <person name="Gladieux P."/>
            <person name="Thoren M.H."/>
            <person name="Johannesson H."/>
        </authorList>
    </citation>
    <scope>NUCLEOTIDE SEQUENCE</scope>
    <source>
        <strain evidence="3">CBS 892.96</strain>
    </source>
</reference>
<gene>
    <name evidence="3" type="ORF">QBC36DRAFT_356410</name>
</gene>
<feature type="region of interest" description="Disordered" evidence="2">
    <location>
        <begin position="1"/>
        <end position="28"/>
    </location>
</feature>
<feature type="coiled-coil region" evidence="1">
    <location>
        <begin position="148"/>
        <end position="188"/>
    </location>
</feature>
<organism evidence="3 4">
    <name type="scientific">Triangularia setosa</name>
    <dbReference type="NCBI Taxonomy" id="2587417"/>
    <lineage>
        <taxon>Eukaryota</taxon>
        <taxon>Fungi</taxon>
        <taxon>Dikarya</taxon>
        <taxon>Ascomycota</taxon>
        <taxon>Pezizomycotina</taxon>
        <taxon>Sordariomycetes</taxon>
        <taxon>Sordariomycetidae</taxon>
        <taxon>Sordariales</taxon>
        <taxon>Podosporaceae</taxon>
        <taxon>Triangularia</taxon>
    </lineage>
</organism>
<protein>
    <submittedName>
        <fullName evidence="3">Uncharacterized protein</fullName>
    </submittedName>
</protein>
<dbReference type="Proteomes" id="UP001302321">
    <property type="component" value="Unassembled WGS sequence"/>
</dbReference>
<comment type="caution">
    <text evidence="3">The sequence shown here is derived from an EMBL/GenBank/DDBJ whole genome shotgun (WGS) entry which is preliminary data.</text>
</comment>